<gene>
    <name evidence="3" type="ORF">FE251_15105</name>
</gene>
<evidence type="ECO:0000259" key="2">
    <source>
        <dbReference type="SMART" id="SM00418"/>
    </source>
</evidence>
<evidence type="ECO:0000313" key="4">
    <source>
        <dbReference type="Proteomes" id="UP000313948"/>
    </source>
</evidence>
<feature type="region of interest" description="Disordered" evidence="1">
    <location>
        <begin position="160"/>
        <end position="188"/>
    </location>
</feature>
<keyword evidence="4" id="KW-1185">Reference proteome</keyword>
<proteinExistence type="predicted"/>
<dbReference type="InterPro" id="IPR011991">
    <property type="entry name" value="ArsR-like_HTH"/>
</dbReference>
<evidence type="ECO:0000313" key="3">
    <source>
        <dbReference type="EMBL" id="QDB80888.1"/>
    </source>
</evidence>
<dbReference type="CDD" id="cd00090">
    <property type="entry name" value="HTH_ARSR"/>
    <property type="match status" value="1"/>
</dbReference>
<dbReference type="Pfam" id="PF12840">
    <property type="entry name" value="HTH_20"/>
    <property type="match status" value="1"/>
</dbReference>
<dbReference type="Proteomes" id="UP000313948">
    <property type="component" value="Chromosome"/>
</dbReference>
<dbReference type="SMART" id="SM00418">
    <property type="entry name" value="HTH_ARSR"/>
    <property type="match status" value="1"/>
</dbReference>
<organism evidence="3 4">
    <name type="scientific">Georgenia wutianyii</name>
    <dbReference type="NCBI Taxonomy" id="2585135"/>
    <lineage>
        <taxon>Bacteria</taxon>
        <taxon>Bacillati</taxon>
        <taxon>Actinomycetota</taxon>
        <taxon>Actinomycetes</taxon>
        <taxon>Micrococcales</taxon>
        <taxon>Bogoriellaceae</taxon>
        <taxon>Georgenia</taxon>
    </lineage>
</organism>
<dbReference type="InterPro" id="IPR001845">
    <property type="entry name" value="HTH_ArsR_DNA-bd_dom"/>
</dbReference>
<evidence type="ECO:0000256" key="1">
    <source>
        <dbReference type="SAM" id="MobiDB-lite"/>
    </source>
</evidence>
<dbReference type="Gene3D" id="1.10.10.10">
    <property type="entry name" value="Winged helix-like DNA-binding domain superfamily/Winged helix DNA-binding domain"/>
    <property type="match status" value="1"/>
</dbReference>
<accession>A0ABX5VT72</accession>
<dbReference type="SUPFAM" id="SSF46785">
    <property type="entry name" value="Winged helix' DNA-binding domain"/>
    <property type="match status" value="1"/>
</dbReference>
<feature type="domain" description="HTH arsR-type" evidence="2">
    <location>
        <begin position="11"/>
        <end position="100"/>
    </location>
</feature>
<dbReference type="InterPro" id="IPR036388">
    <property type="entry name" value="WH-like_DNA-bd_sf"/>
</dbReference>
<reference evidence="3 4" key="1">
    <citation type="submission" date="2019-05" db="EMBL/GenBank/DDBJ databases">
        <title>Georgenia *** sp. nov., and Georgenia *** sp. nov., isolated from the intestinal contents of plateau pika (Ochotona curzoniae) in the Qinghai-Tibet plateau of China.</title>
        <authorList>
            <person name="Tian Z."/>
        </authorList>
    </citation>
    <scope>NUCLEOTIDE SEQUENCE [LARGE SCALE GENOMIC DNA]</scope>
    <source>
        <strain evidence="3 4">Z294</strain>
    </source>
</reference>
<protein>
    <submittedName>
        <fullName evidence="3">Helix-turn-helix domain-containing protein</fullName>
    </submittedName>
</protein>
<name>A0ABX5VT72_9MICO</name>
<sequence length="188" mass="21307">MEDRELINAPERIRALSHPLRLRLLDLLGEHAELTATQCADLTGESVASCSFHLRMLEKYGFIERAAPRGREKPWRPVTRRGYATGIDPDVPGSVQATVELARMTFQQRSQRVWAAMERLGQEPQEWLEATRLMNSSIWATAEEAAALGDEIMALFEKFEARDDPSQRPPGSRRVRVMATIHSEPPED</sequence>
<dbReference type="InterPro" id="IPR036390">
    <property type="entry name" value="WH_DNA-bd_sf"/>
</dbReference>
<dbReference type="EMBL" id="CP040899">
    <property type="protein sequence ID" value="QDB80888.1"/>
    <property type="molecule type" value="Genomic_DNA"/>
</dbReference>